<evidence type="ECO:0000256" key="1">
    <source>
        <dbReference type="SAM" id="MobiDB-lite"/>
    </source>
</evidence>
<reference evidence="2 3" key="1">
    <citation type="submission" date="2018-05" db="EMBL/GenBank/DDBJ databases">
        <title>Streptomyces venezuelae.</title>
        <authorList>
            <person name="Kim W."/>
            <person name="Lee N."/>
            <person name="Cho B.-K."/>
        </authorList>
    </citation>
    <scope>NUCLEOTIDE SEQUENCE [LARGE SCALE GENOMIC DNA]</scope>
    <source>
        <strain evidence="2 3">ATCC 21782</strain>
    </source>
</reference>
<dbReference type="EMBL" id="CP029190">
    <property type="protein sequence ID" value="QES51916.1"/>
    <property type="molecule type" value="Genomic_DNA"/>
</dbReference>
<dbReference type="OrthoDB" id="4220183at2"/>
<gene>
    <name evidence="2" type="ORF">DEJ50_32820</name>
</gene>
<protein>
    <submittedName>
        <fullName evidence="2">Uncharacterized protein</fullName>
    </submittedName>
</protein>
<feature type="region of interest" description="Disordered" evidence="1">
    <location>
        <begin position="1"/>
        <end position="22"/>
    </location>
</feature>
<evidence type="ECO:0000313" key="3">
    <source>
        <dbReference type="Proteomes" id="UP000325211"/>
    </source>
</evidence>
<dbReference type="AlphaFoldDB" id="A0A5P2DA07"/>
<accession>A0A5P2DA07</accession>
<sequence>MVGRAQYRRQPTPGPHPYRGLLGTGNRCVPAAPEQLRQLLTEGVPACIHCRPDTPLGVLQ</sequence>
<name>A0A5P2DA07_STRVZ</name>
<organism evidence="2 3">
    <name type="scientific">Streptomyces venezuelae</name>
    <dbReference type="NCBI Taxonomy" id="54571"/>
    <lineage>
        <taxon>Bacteria</taxon>
        <taxon>Bacillati</taxon>
        <taxon>Actinomycetota</taxon>
        <taxon>Actinomycetes</taxon>
        <taxon>Kitasatosporales</taxon>
        <taxon>Streptomycetaceae</taxon>
        <taxon>Streptomyces</taxon>
    </lineage>
</organism>
<dbReference type="Pfam" id="PF19746">
    <property type="entry name" value="DUF6233"/>
    <property type="match status" value="1"/>
</dbReference>
<dbReference type="Proteomes" id="UP000325211">
    <property type="component" value="Chromosome"/>
</dbReference>
<dbReference type="InterPro" id="IPR046200">
    <property type="entry name" value="DUF6233"/>
</dbReference>
<proteinExistence type="predicted"/>
<evidence type="ECO:0000313" key="2">
    <source>
        <dbReference type="EMBL" id="QES51916.1"/>
    </source>
</evidence>